<organism evidence="1 2">
    <name type="scientific">Pacificibacter marinus</name>
    <dbReference type="NCBI Taxonomy" id="658057"/>
    <lineage>
        <taxon>Bacteria</taxon>
        <taxon>Pseudomonadati</taxon>
        <taxon>Pseudomonadota</taxon>
        <taxon>Alphaproteobacteria</taxon>
        <taxon>Rhodobacterales</taxon>
        <taxon>Roseobacteraceae</taxon>
        <taxon>Pacificibacter</taxon>
    </lineage>
</organism>
<gene>
    <name evidence="1" type="ORF">PAM7971_00981</name>
</gene>
<dbReference type="OrthoDB" id="7644395at2"/>
<dbReference type="EMBL" id="FWFW01000002">
    <property type="protein sequence ID" value="SLN26127.1"/>
    <property type="molecule type" value="Genomic_DNA"/>
</dbReference>
<keyword evidence="2" id="KW-1185">Reference proteome</keyword>
<dbReference type="STRING" id="658057.SAMN04488032_102107"/>
<dbReference type="AlphaFoldDB" id="A0A1Y5RWJ6"/>
<dbReference type="InterPro" id="IPR021508">
    <property type="entry name" value="Gp17-like"/>
</dbReference>
<dbReference type="Proteomes" id="UP000193307">
    <property type="component" value="Unassembled WGS sequence"/>
</dbReference>
<dbReference type="Gene3D" id="3.30.2000.30">
    <property type="match status" value="1"/>
</dbReference>
<evidence type="ECO:0000313" key="2">
    <source>
        <dbReference type="Proteomes" id="UP000193307"/>
    </source>
</evidence>
<sequence length="136" mass="14164">MSYGVSAALQTAVFQALSDDVTLGSLVGSAIYDAAPAGTVPSLYVSLGPEDVVDASDKTGHGARHEFVVSVVSDTAGFLTAKGVAAAISDVLVDADLTLSRGSLIGLYFVSAKARRVQDSDVRRIDIRFMARVEDI</sequence>
<evidence type="ECO:0008006" key="3">
    <source>
        <dbReference type="Google" id="ProtNLM"/>
    </source>
</evidence>
<accession>A0A1Y5RWJ6</accession>
<dbReference type="Pfam" id="PF11367">
    <property type="entry name" value="Tail_completion_gp17"/>
    <property type="match status" value="1"/>
</dbReference>
<proteinExistence type="predicted"/>
<name>A0A1Y5RWJ6_9RHOB</name>
<protein>
    <recommendedName>
        <fullName evidence="3">Gene transfer agent protein</fullName>
    </recommendedName>
</protein>
<reference evidence="1 2" key="1">
    <citation type="submission" date="2017-03" db="EMBL/GenBank/DDBJ databases">
        <authorList>
            <person name="Afonso C.L."/>
            <person name="Miller P.J."/>
            <person name="Scott M.A."/>
            <person name="Spackman E."/>
            <person name="Goraichik I."/>
            <person name="Dimitrov K.M."/>
            <person name="Suarez D.L."/>
            <person name="Swayne D.E."/>
        </authorList>
    </citation>
    <scope>NUCLEOTIDE SEQUENCE [LARGE SCALE GENOMIC DNA]</scope>
    <source>
        <strain evidence="1 2">CECT 7971</strain>
    </source>
</reference>
<dbReference type="InterPro" id="IPR053745">
    <property type="entry name" value="Viral_Tail_Comp_sf"/>
</dbReference>
<dbReference type="RefSeq" id="WP_085847865.1">
    <property type="nucleotide sequence ID" value="NZ_FNZV01000002.1"/>
</dbReference>
<evidence type="ECO:0000313" key="1">
    <source>
        <dbReference type="EMBL" id="SLN26127.1"/>
    </source>
</evidence>